<keyword evidence="2" id="KW-0238">DNA-binding</keyword>
<keyword evidence="3" id="KW-0804">Transcription</keyword>
<dbReference type="InterPro" id="IPR036388">
    <property type="entry name" value="WH-like_DNA-bd_sf"/>
</dbReference>
<dbReference type="InterPro" id="IPR036390">
    <property type="entry name" value="WH_DNA-bd_sf"/>
</dbReference>
<dbReference type="Pfam" id="PF01614">
    <property type="entry name" value="IclR_C"/>
    <property type="match status" value="1"/>
</dbReference>
<accession>A0A382A251</accession>
<dbReference type="InterPro" id="IPR029016">
    <property type="entry name" value="GAF-like_dom_sf"/>
</dbReference>
<dbReference type="PANTHER" id="PTHR30136">
    <property type="entry name" value="HELIX-TURN-HELIX TRANSCRIPTIONAL REGULATOR, ICLR FAMILY"/>
    <property type="match status" value="1"/>
</dbReference>
<dbReference type="Gene3D" id="3.30.450.40">
    <property type="match status" value="1"/>
</dbReference>
<proteinExistence type="predicted"/>
<dbReference type="PANTHER" id="PTHR30136:SF24">
    <property type="entry name" value="HTH-TYPE TRANSCRIPTIONAL REPRESSOR ALLR"/>
    <property type="match status" value="1"/>
</dbReference>
<dbReference type="SUPFAM" id="SSF55781">
    <property type="entry name" value="GAF domain-like"/>
    <property type="match status" value="1"/>
</dbReference>
<dbReference type="SMART" id="SM00346">
    <property type="entry name" value="HTH_ICLR"/>
    <property type="match status" value="1"/>
</dbReference>
<reference evidence="6" key="1">
    <citation type="submission" date="2018-05" db="EMBL/GenBank/DDBJ databases">
        <authorList>
            <person name="Lanie J.A."/>
            <person name="Ng W.-L."/>
            <person name="Kazmierczak K.M."/>
            <person name="Andrzejewski T.M."/>
            <person name="Davidsen T.M."/>
            <person name="Wayne K.J."/>
            <person name="Tettelin H."/>
            <person name="Glass J.I."/>
            <person name="Rusch D."/>
            <person name="Podicherti R."/>
            <person name="Tsui H.-C.T."/>
            <person name="Winkler M.E."/>
        </authorList>
    </citation>
    <scope>NUCLEOTIDE SEQUENCE</scope>
</reference>
<dbReference type="Pfam" id="PF09339">
    <property type="entry name" value="HTH_IclR"/>
    <property type="match status" value="1"/>
</dbReference>
<dbReference type="Gene3D" id="1.10.10.10">
    <property type="entry name" value="Winged helix-like DNA-binding domain superfamily/Winged helix DNA-binding domain"/>
    <property type="match status" value="1"/>
</dbReference>
<evidence type="ECO:0000259" key="4">
    <source>
        <dbReference type="PROSITE" id="PS51077"/>
    </source>
</evidence>
<evidence type="ECO:0000256" key="1">
    <source>
        <dbReference type="ARBA" id="ARBA00023015"/>
    </source>
</evidence>
<evidence type="ECO:0000256" key="3">
    <source>
        <dbReference type="ARBA" id="ARBA00023163"/>
    </source>
</evidence>
<feature type="domain" description="IclR-ED" evidence="5">
    <location>
        <begin position="65"/>
        <end position="231"/>
    </location>
</feature>
<evidence type="ECO:0000259" key="5">
    <source>
        <dbReference type="PROSITE" id="PS51078"/>
    </source>
</evidence>
<dbReference type="GO" id="GO:0003677">
    <property type="term" value="F:DNA binding"/>
    <property type="evidence" value="ECO:0007669"/>
    <property type="project" value="UniProtKB-KW"/>
</dbReference>
<dbReference type="EMBL" id="UINC01023481">
    <property type="protein sequence ID" value="SVA95232.1"/>
    <property type="molecule type" value="Genomic_DNA"/>
</dbReference>
<dbReference type="GO" id="GO:0003700">
    <property type="term" value="F:DNA-binding transcription factor activity"/>
    <property type="evidence" value="ECO:0007669"/>
    <property type="project" value="TreeGrafter"/>
</dbReference>
<name>A0A382A251_9ZZZZ</name>
<dbReference type="InterPro" id="IPR050707">
    <property type="entry name" value="HTH_MetabolicPath_Reg"/>
</dbReference>
<keyword evidence="1" id="KW-0805">Transcription regulation</keyword>
<feature type="non-terminal residue" evidence="6">
    <location>
        <position position="231"/>
    </location>
</feature>
<dbReference type="PROSITE" id="PS51078">
    <property type="entry name" value="ICLR_ED"/>
    <property type="match status" value="1"/>
</dbReference>
<dbReference type="PROSITE" id="PS51077">
    <property type="entry name" value="HTH_ICLR"/>
    <property type="match status" value="1"/>
</dbReference>
<gene>
    <name evidence="6" type="ORF">METZ01_LOCUS148086</name>
</gene>
<dbReference type="InterPro" id="IPR014757">
    <property type="entry name" value="Tscrpt_reg_IclR_C"/>
</dbReference>
<dbReference type="GO" id="GO:0045892">
    <property type="term" value="P:negative regulation of DNA-templated transcription"/>
    <property type="evidence" value="ECO:0007669"/>
    <property type="project" value="TreeGrafter"/>
</dbReference>
<evidence type="ECO:0000313" key="6">
    <source>
        <dbReference type="EMBL" id="SVA95232.1"/>
    </source>
</evidence>
<feature type="domain" description="HTH iclR-type" evidence="4">
    <location>
        <begin position="9"/>
        <end position="71"/>
    </location>
</feature>
<dbReference type="SUPFAM" id="SSF46785">
    <property type="entry name" value="Winged helix' DNA-binding domain"/>
    <property type="match status" value="1"/>
</dbReference>
<protein>
    <recommendedName>
        <fullName evidence="7">HTH iclR-type domain-containing protein</fullName>
    </recommendedName>
</protein>
<evidence type="ECO:0008006" key="7">
    <source>
        <dbReference type="Google" id="ProtNLM"/>
    </source>
</evidence>
<dbReference type="InterPro" id="IPR005471">
    <property type="entry name" value="Tscrpt_reg_IclR_N"/>
</dbReference>
<organism evidence="6">
    <name type="scientific">marine metagenome</name>
    <dbReference type="NCBI Taxonomy" id="408172"/>
    <lineage>
        <taxon>unclassified sequences</taxon>
        <taxon>metagenomes</taxon>
        <taxon>ecological metagenomes</taxon>
    </lineage>
</organism>
<sequence length="231" mass="25152">MEESKPQLVPAVDRALRMLVRLQKSNGDRTVSDLARELRIPKSSAHQIAATLRYHGFIEQDKYTRSYRLGPGLGNMVSHRRRHVELPALARPYLKSLAETARMTALLGVREANHVVLAAKVESPSPFDISAPVGHVLDTNAGVFGKLFAAETHEESPGNSPNAVPPACTSKSITDLNEYARELQTVRVHGYALDLEEYLDGVVAIGAPVRDVRGHILGAICLIGLAVSHGR</sequence>
<dbReference type="AlphaFoldDB" id="A0A382A251"/>
<evidence type="ECO:0000256" key="2">
    <source>
        <dbReference type="ARBA" id="ARBA00023125"/>
    </source>
</evidence>